<dbReference type="RefSeq" id="WP_068361462.1">
    <property type="nucleotide sequence ID" value="NZ_CP019337.1"/>
</dbReference>
<dbReference type="AlphaFoldDB" id="A0A1B8TU49"/>
<reference evidence="2" key="1">
    <citation type="submission" date="2016-02" db="EMBL/GenBank/DDBJ databases">
        <title>Paenibacillus sp. LPB0068, isolated from Crassostrea gigas.</title>
        <authorList>
            <person name="Shin S.-K."/>
            <person name="Yi H."/>
        </authorList>
    </citation>
    <scope>NUCLEOTIDE SEQUENCE [LARGE SCALE GENOMIC DNA]</scope>
    <source>
        <strain evidence="2">KCTC 23969</strain>
    </source>
</reference>
<dbReference type="Proteomes" id="UP000092612">
    <property type="component" value="Unassembled WGS sequence"/>
</dbReference>
<dbReference type="KEGG" id="prn:BW723_04910"/>
<keyword evidence="2" id="KW-1185">Reference proteome</keyword>
<dbReference type="EMBL" id="LSFL01000035">
    <property type="protein sequence ID" value="OBY63306.1"/>
    <property type="molecule type" value="Genomic_DNA"/>
</dbReference>
<evidence type="ECO:0000313" key="1">
    <source>
        <dbReference type="EMBL" id="OBY63306.1"/>
    </source>
</evidence>
<gene>
    <name evidence="1" type="ORF">LPB301_10800</name>
</gene>
<protein>
    <submittedName>
        <fullName evidence="1">Uncharacterized protein</fullName>
    </submittedName>
</protein>
<evidence type="ECO:0000313" key="2">
    <source>
        <dbReference type="Proteomes" id="UP000092612"/>
    </source>
</evidence>
<organism evidence="1 2">
    <name type="scientific">Polaribacter reichenbachii</name>
    <dbReference type="NCBI Taxonomy" id="996801"/>
    <lineage>
        <taxon>Bacteria</taxon>
        <taxon>Pseudomonadati</taxon>
        <taxon>Bacteroidota</taxon>
        <taxon>Flavobacteriia</taxon>
        <taxon>Flavobacteriales</taxon>
        <taxon>Flavobacteriaceae</taxon>
    </lineage>
</organism>
<accession>A0A1B8TU49</accession>
<sequence>MKPLKKVAALAVVLIGILSFSIKETNKVKPSLNLDEINIDELLSSKQFECRPDCDFTFNVETELIKKVRGGNNINAKVYITEKSTGKTSLLSQENIQIKKYKDAIAIEGLVSGDNFKNTILENGDKIIGSSNDQQYAFEELIKNETIYNSYINATNELLRLKRSI</sequence>
<dbReference type="OrthoDB" id="1202270at2"/>
<comment type="caution">
    <text evidence="1">The sequence shown here is derived from an EMBL/GenBank/DDBJ whole genome shotgun (WGS) entry which is preliminary data.</text>
</comment>
<name>A0A1B8TU49_9FLAO</name>
<proteinExistence type="predicted"/>